<evidence type="ECO:0000313" key="3">
    <source>
        <dbReference type="EMBL" id="PKY72932.1"/>
    </source>
</evidence>
<dbReference type="SUPFAM" id="SSF64005">
    <property type="entry name" value="Undecaprenyl diphosphate synthase"/>
    <property type="match status" value="1"/>
</dbReference>
<dbReference type="NCBIfam" id="TIGR00055">
    <property type="entry name" value="uppS"/>
    <property type="match status" value="1"/>
</dbReference>
<dbReference type="Pfam" id="PF01255">
    <property type="entry name" value="Prenyltransf"/>
    <property type="match status" value="1"/>
</dbReference>
<feature type="binding site" evidence="2">
    <location>
        <position position="197"/>
    </location>
    <ligand>
        <name>substrate</name>
    </ligand>
</feature>
<feature type="binding site" evidence="2">
    <location>
        <position position="78"/>
    </location>
    <ligand>
        <name>substrate</name>
    </ligand>
</feature>
<comment type="subunit">
    <text evidence="2">Homodimer.</text>
</comment>
<accession>A0A2I1IP79</accession>
<organism evidence="3 4">
    <name type="scientific">Winkia neuii</name>
    <dbReference type="NCBI Taxonomy" id="33007"/>
    <lineage>
        <taxon>Bacteria</taxon>
        <taxon>Bacillati</taxon>
        <taxon>Actinomycetota</taxon>
        <taxon>Actinomycetes</taxon>
        <taxon>Actinomycetales</taxon>
        <taxon>Actinomycetaceae</taxon>
        <taxon>Winkia</taxon>
    </lineage>
</organism>
<dbReference type="GO" id="GO:0030145">
    <property type="term" value="F:manganese ion binding"/>
    <property type="evidence" value="ECO:0007669"/>
    <property type="project" value="TreeGrafter"/>
</dbReference>
<gene>
    <name evidence="3" type="ORF">CYJ19_04685</name>
</gene>
<dbReference type="GO" id="GO:0008834">
    <property type="term" value="F:ditrans,polycis-undecaprenyl-diphosphate synthase [(2E,6E)-farnesyl-diphosphate specific] activity"/>
    <property type="evidence" value="ECO:0007669"/>
    <property type="project" value="TreeGrafter"/>
</dbReference>
<feature type="binding site" evidence="2">
    <location>
        <begin position="203"/>
        <end position="205"/>
    </location>
    <ligand>
        <name>substrate</name>
    </ligand>
</feature>
<dbReference type="CDD" id="cd00475">
    <property type="entry name" value="Cis_IPPS"/>
    <property type="match status" value="1"/>
</dbReference>
<dbReference type="InterPro" id="IPR018520">
    <property type="entry name" value="UPP_synth-like_CS"/>
</dbReference>
<dbReference type="GO" id="GO:0005829">
    <property type="term" value="C:cytosol"/>
    <property type="evidence" value="ECO:0007669"/>
    <property type="project" value="TreeGrafter"/>
</dbReference>
<dbReference type="NCBIfam" id="NF011404">
    <property type="entry name" value="PRK14829.1"/>
    <property type="match status" value="1"/>
</dbReference>
<feature type="active site" evidence="2">
    <location>
        <position position="29"/>
    </location>
</feature>
<keyword evidence="4" id="KW-1185">Reference proteome</keyword>
<dbReference type="PANTHER" id="PTHR10291">
    <property type="entry name" value="DEHYDRODOLICHYL DIPHOSPHATE SYNTHASE FAMILY MEMBER"/>
    <property type="match status" value="1"/>
</dbReference>
<dbReference type="InterPro" id="IPR001441">
    <property type="entry name" value="UPP_synth-like"/>
</dbReference>
<dbReference type="STRING" id="33007.HMPREF3198_01283"/>
<name>A0A2I1IP79_9ACTO</name>
<dbReference type="Gene3D" id="3.40.1180.10">
    <property type="entry name" value="Decaprenyl diphosphate synthase-like"/>
    <property type="match status" value="1"/>
</dbReference>
<dbReference type="PANTHER" id="PTHR10291:SF0">
    <property type="entry name" value="DEHYDRODOLICHYL DIPHOSPHATE SYNTHASE 2"/>
    <property type="match status" value="1"/>
</dbReference>
<comment type="cofactor">
    <cofactor evidence="2">
        <name>Mg(2+)</name>
        <dbReference type="ChEBI" id="CHEBI:18420"/>
    </cofactor>
    <text evidence="2">Binds 2 magnesium ions per subunit.</text>
</comment>
<keyword evidence="2" id="KW-0460">Magnesium</keyword>
<keyword evidence="1 2" id="KW-0808">Transferase</keyword>
<feature type="active site" description="Proton acceptor" evidence="2">
    <location>
        <position position="77"/>
    </location>
</feature>
<dbReference type="EC" id="2.5.1.-" evidence="2"/>
<dbReference type="GO" id="GO:0000287">
    <property type="term" value="F:magnesium ion binding"/>
    <property type="evidence" value="ECO:0007669"/>
    <property type="project" value="UniProtKB-UniRule"/>
</dbReference>
<dbReference type="PROSITE" id="PS01066">
    <property type="entry name" value="UPP_SYNTHASE"/>
    <property type="match status" value="1"/>
</dbReference>
<dbReference type="InterPro" id="IPR036424">
    <property type="entry name" value="UPP_synth-like_sf"/>
</dbReference>
<dbReference type="GO" id="GO:0016094">
    <property type="term" value="P:polyprenol biosynthetic process"/>
    <property type="evidence" value="ECO:0007669"/>
    <property type="project" value="TreeGrafter"/>
</dbReference>
<feature type="binding site" evidence="2">
    <location>
        <begin position="74"/>
        <end position="76"/>
    </location>
    <ligand>
        <name>substrate</name>
    </ligand>
</feature>
<evidence type="ECO:0000256" key="2">
    <source>
        <dbReference type="HAMAP-Rule" id="MF_01139"/>
    </source>
</evidence>
<dbReference type="GO" id="GO:0005886">
    <property type="term" value="C:plasma membrane"/>
    <property type="evidence" value="ECO:0007669"/>
    <property type="project" value="TreeGrafter"/>
</dbReference>
<dbReference type="HAMAP" id="MF_01139">
    <property type="entry name" value="ISPT"/>
    <property type="match status" value="1"/>
</dbReference>
<evidence type="ECO:0000256" key="1">
    <source>
        <dbReference type="ARBA" id="ARBA00022679"/>
    </source>
</evidence>
<feature type="binding site" evidence="2">
    <location>
        <begin position="30"/>
        <end position="33"/>
    </location>
    <ligand>
        <name>substrate</name>
    </ligand>
</feature>
<comment type="caution">
    <text evidence="3">The sequence shown here is derived from an EMBL/GenBank/DDBJ whole genome shotgun (WGS) entry which is preliminary data.</text>
</comment>
<feature type="binding site" evidence="2">
    <location>
        <position position="34"/>
    </location>
    <ligand>
        <name>substrate</name>
    </ligand>
</feature>
<protein>
    <recommendedName>
        <fullName evidence="2">Isoprenyl transferase</fullName>
        <ecNumber evidence="2">2.5.1.-</ecNumber>
    </recommendedName>
</protein>
<dbReference type="RefSeq" id="WP_051141927.1">
    <property type="nucleotide sequence ID" value="NZ_JASOXK010000008.1"/>
</dbReference>
<dbReference type="AlphaFoldDB" id="A0A2I1IP79"/>
<comment type="similarity">
    <text evidence="2">Belongs to the UPP synthase family.</text>
</comment>
<dbReference type="Proteomes" id="UP000235122">
    <property type="component" value="Unassembled WGS sequence"/>
</dbReference>
<dbReference type="GeneID" id="35866557"/>
<feature type="binding site" evidence="2">
    <location>
        <position position="216"/>
    </location>
    <ligand>
        <name>Mg(2+)</name>
        <dbReference type="ChEBI" id="CHEBI:18420"/>
    </ligand>
</feature>
<comment type="function">
    <text evidence="2">Catalyzes the condensation of isopentenyl diphosphate (IPP) with allylic pyrophosphates generating different type of terpenoids.</text>
</comment>
<sequence length="253" mass="28891">MIEIPGPGEGAHRVPEGLRAPKHVALIMDGNGRWANARHLPRTEGHRQGEIALLDTVAGALEAKVRYLSVYAFSTENWRRSPAEVKFLMGYSRKVLRSRRDQLNEWGVRVRWSGRRPRLWKSVISELQEAERLTAGNTKMDLIMCVNYGGRAEIADAMARVAARVERGELKARAINESTVSKHLYLPDVPDVDLLIRTSGEHRVSNFLLWQCAYAEMAFPKKPWPEFRREDLWDECLAFGRRERRFGGAVDKA</sequence>
<feature type="binding site" evidence="2">
    <location>
        <position position="42"/>
    </location>
    <ligand>
        <name>substrate</name>
    </ligand>
</feature>
<proteinExistence type="inferred from homology"/>
<reference evidence="3 4" key="1">
    <citation type="submission" date="2017-12" db="EMBL/GenBank/DDBJ databases">
        <title>Phylogenetic diversity of female urinary microbiome.</title>
        <authorList>
            <person name="Thomas-White K."/>
            <person name="Wolfe A.J."/>
        </authorList>
    </citation>
    <scope>NUCLEOTIDE SEQUENCE [LARGE SCALE GENOMIC DNA]</scope>
    <source>
        <strain evidence="3 4">UMB0402</strain>
    </source>
</reference>
<feature type="binding site" evidence="2">
    <location>
        <position position="29"/>
    </location>
    <ligand>
        <name>Mg(2+)</name>
        <dbReference type="ChEBI" id="CHEBI:18420"/>
    </ligand>
</feature>
<dbReference type="GO" id="GO:0033850">
    <property type="term" value="F:Z-farnesyl diphosphate synthase activity"/>
    <property type="evidence" value="ECO:0007669"/>
    <property type="project" value="TreeGrafter"/>
</dbReference>
<feature type="binding site" evidence="2">
    <location>
        <position position="80"/>
    </location>
    <ligand>
        <name>substrate</name>
    </ligand>
</feature>
<evidence type="ECO:0000313" key="4">
    <source>
        <dbReference type="Proteomes" id="UP000235122"/>
    </source>
</evidence>
<dbReference type="EMBL" id="PKKO01000002">
    <property type="protein sequence ID" value="PKY72932.1"/>
    <property type="molecule type" value="Genomic_DNA"/>
</dbReference>
<keyword evidence="2" id="KW-0479">Metal-binding</keyword>
<feature type="binding site" evidence="2">
    <location>
        <position position="46"/>
    </location>
    <ligand>
        <name>substrate</name>
    </ligand>
</feature>